<dbReference type="GO" id="GO:0061579">
    <property type="term" value="F:N-acyl homoserine lactone synthase activity"/>
    <property type="evidence" value="ECO:0007669"/>
    <property type="project" value="UniProtKB-UniRule"/>
</dbReference>
<keyword evidence="5 9" id="KW-0949">S-adenosyl-L-methionine</keyword>
<reference evidence="10" key="1">
    <citation type="submission" date="2021-01" db="EMBL/GenBank/DDBJ databases">
        <title>Intestinitalea alba gen. nov., sp. nov., a novel genus of the family Enterobacteriaceae, isolated from the gut of the plastic-eating mealworm Tenebrio molitor L.</title>
        <authorList>
            <person name="Yang Y."/>
        </authorList>
    </citation>
    <scope>NUCLEOTIDE SEQUENCE</scope>
    <source>
        <strain evidence="10">BIT-L3</strain>
    </source>
</reference>
<keyword evidence="6 8" id="KW-0071">Autoinducer synthesis</keyword>
<evidence type="ECO:0000313" key="10">
    <source>
        <dbReference type="EMBL" id="MBK4715815.1"/>
    </source>
</evidence>
<protein>
    <recommendedName>
        <fullName evidence="2 9">Acyl-homoserine-lactone synthase</fullName>
        <ecNumber evidence="1 9">2.3.1.184</ecNumber>
    </recommendedName>
    <alternativeName>
        <fullName evidence="9">Autoinducer synthesis protein</fullName>
    </alternativeName>
</protein>
<sequence>MFQLFSVSYKQLITGRSEELFMLRKKTFSDRLNWDVKCLNNMEIDEFDGDDTQYILGVYRQQIICSTRLIPLDKPNMITHTFSAQFGDVPLPGNLIESSRFFVDKSLCKQLLGDAYPVSYCLYLALINYGIANHLDSLYTIVSKSMLAILRRTGWRIRIVKEAYLTPKEPIYLLHVPTDKASQAIMAPKAGRTLEIEPQALLKWPLTLPVSHKI</sequence>
<evidence type="ECO:0000256" key="6">
    <source>
        <dbReference type="ARBA" id="ARBA00022929"/>
    </source>
</evidence>
<dbReference type="Proteomes" id="UP000659047">
    <property type="component" value="Unassembled WGS sequence"/>
</dbReference>
<dbReference type="InterPro" id="IPR001690">
    <property type="entry name" value="Autoind_synthase"/>
</dbReference>
<dbReference type="SUPFAM" id="SSF55729">
    <property type="entry name" value="Acyl-CoA N-acyltransferases (Nat)"/>
    <property type="match status" value="1"/>
</dbReference>
<dbReference type="Pfam" id="PF00765">
    <property type="entry name" value="Autoind_synth"/>
    <property type="match status" value="1"/>
</dbReference>
<evidence type="ECO:0000256" key="8">
    <source>
        <dbReference type="PROSITE-ProRule" id="PRU00533"/>
    </source>
</evidence>
<dbReference type="RefSeq" id="WP_263457933.1">
    <property type="nucleotide sequence ID" value="NZ_JAEPBH010000025.1"/>
</dbReference>
<evidence type="ECO:0000256" key="3">
    <source>
        <dbReference type="ARBA" id="ARBA00022654"/>
    </source>
</evidence>
<organism evidence="10 11">
    <name type="scientific">Tenebrionibacter intestinalis</name>
    <dbReference type="NCBI Taxonomy" id="2799638"/>
    <lineage>
        <taxon>Bacteria</taxon>
        <taxon>Pseudomonadati</taxon>
        <taxon>Pseudomonadota</taxon>
        <taxon>Gammaproteobacteria</taxon>
        <taxon>Enterobacterales</taxon>
        <taxon>Enterobacteriaceae</taxon>
        <taxon>Tenebrionibacter/Tenebrionicola group</taxon>
        <taxon>Tenebrionibacter</taxon>
    </lineage>
</organism>
<dbReference type="Gene3D" id="3.40.630.30">
    <property type="match status" value="1"/>
</dbReference>
<evidence type="ECO:0000256" key="9">
    <source>
        <dbReference type="RuleBase" id="RU361135"/>
    </source>
</evidence>
<dbReference type="EMBL" id="JAEPBH010000025">
    <property type="protein sequence ID" value="MBK4715815.1"/>
    <property type="molecule type" value="Genomic_DNA"/>
</dbReference>
<evidence type="ECO:0000256" key="7">
    <source>
        <dbReference type="ARBA" id="ARBA00048576"/>
    </source>
</evidence>
<keyword evidence="11" id="KW-1185">Reference proteome</keyword>
<dbReference type="GO" id="GO:0009372">
    <property type="term" value="P:quorum sensing"/>
    <property type="evidence" value="ECO:0007669"/>
    <property type="project" value="UniProtKB-UniRule"/>
</dbReference>
<dbReference type="AlphaFoldDB" id="A0A8K0XWT8"/>
<dbReference type="PANTHER" id="PTHR39322">
    <property type="entry name" value="ACYL-HOMOSERINE-LACTONE SYNTHASE"/>
    <property type="match status" value="1"/>
</dbReference>
<evidence type="ECO:0000256" key="1">
    <source>
        <dbReference type="ARBA" id="ARBA00012340"/>
    </source>
</evidence>
<evidence type="ECO:0000256" key="2">
    <source>
        <dbReference type="ARBA" id="ARBA00018768"/>
    </source>
</evidence>
<proteinExistence type="inferred from homology"/>
<dbReference type="PROSITE" id="PS00949">
    <property type="entry name" value="AUTOINDUCER_SYNTH_1"/>
    <property type="match status" value="1"/>
</dbReference>
<keyword evidence="3 8" id="KW-0673">Quorum sensing</keyword>
<evidence type="ECO:0000313" key="11">
    <source>
        <dbReference type="Proteomes" id="UP000659047"/>
    </source>
</evidence>
<dbReference type="InterPro" id="IPR016181">
    <property type="entry name" value="Acyl_CoA_acyltransferase"/>
</dbReference>
<dbReference type="EC" id="2.3.1.184" evidence="1 9"/>
<evidence type="ECO:0000256" key="4">
    <source>
        <dbReference type="ARBA" id="ARBA00022679"/>
    </source>
</evidence>
<comment type="similarity">
    <text evidence="8 9">Belongs to the autoinducer synthase family.</text>
</comment>
<comment type="catalytic activity">
    <reaction evidence="7 9">
        <text>a fatty acyl-[ACP] + S-adenosyl-L-methionine = an N-acyl-L-homoserine lactone + S-methyl-5'-thioadenosine + holo-[ACP] + H(+)</text>
        <dbReference type="Rhea" id="RHEA:10096"/>
        <dbReference type="Rhea" id="RHEA-COMP:9685"/>
        <dbReference type="Rhea" id="RHEA-COMP:14125"/>
        <dbReference type="ChEBI" id="CHEBI:15378"/>
        <dbReference type="ChEBI" id="CHEBI:17509"/>
        <dbReference type="ChEBI" id="CHEBI:55474"/>
        <dbReference type="ChEBI" id="CHEBI:59789"/>
        <dbReference type="ChEBI" id="CHEBI:64479"/>
        <dbReference type="ChEBI" id="CHEBI:138651"/>
        <dbReference type="EC" id="2.3.1.184"/>
    </reaction>
</comment>
<gene>
    <name evidence="10" type="ORF">JJB97_10845</name>
</gene>
<keyword evidence="4 9" id="KW-0808">Transferase</keyword>
<accession>A0A8K0XWT8</accession>
<name>A0A8K0XWT8_9ENTR</name>
<dbReference type="PRINTS" id="PR01549">
    <property type="entry name" value="AUTOINDCRSYN"/>
</dbReference>
<evidence type="ECO:0000256" key="5">
    <source>
        <dbReference type="ARBA" id="ARBA00022691"/>
    </source>
</evidence>
<dbReference type="InterPro" id="IPR018311">
    <property type="entry name" value="Autoind_synth_CS"/>
</dbReference>
<dbReference type="PANTHER" id="PTHR39322:SF1">
    <property type="entry name" value="ISOVALERYL-HOMOSERINE LACTONE SYNTHASE"/>
    <property type="match status" value="1"/>
</dbReference>
<dbReference type="PROSITE" id="PS51187">
    <property type="entry name" value="AUTOINDUCER_SYNTH_2"/>
    <property type="match status" value="1"/>
</dbReference>
<dbReference type="GO" id="GO:0007165">
    <property type="term" value="P:signal transduction"/>
    <property type="evidence" value="ECO:0007669"/>
    <property type="project" value="TreeGrafter"/>
</dbReference>
<comment type="caution">
    <text evidence="10">The sequence shown here is derived from an EMBL/GenBank/DDBJ whole genome shotgun (WGS) entry which is preliminary data.</text>
</comment>